<dbReference type="Proteomes" id="UP000827976">
    <property type="component" value="Chromosome 17"/>
</dbReference>
<proteinExistence type="predicted"/>
<reference evidence="2" key="1">
    <citation type="journal article" date="2022" name="Nat. Commun.">
        <title>Chromosome evolution and the genetic basis of agronomically important traits in greater yam.</title>
        <authorList>
            <person name="Bredeson J.V."/>
            <person name="Lyons J.B."/>
            <person name="Oniyinde I.O."/>
            <person name="Okereke N.R."/>
            <person name="Kolade O."/>
            <person name="Nnabue I."/>
            <person name="Nwadili C.O."/>
            <person name="Hribova E."/>
            <person name="Parker M."/>
            <person name="Nwogha J."/>
            <person name="Shu S."/>
            <person name="Carlson J."/>
            <person name="Kariba R."/>
            <person name="Muthemba S."/>
            <person name="Knop K."/>
            <person name="Barton G.J."/>
            <person name="Sherwood A.V."/>
            <person name="Lopez-Montes A."/>
            <person name="Asiedu R."/>
            <person name="Jamnadass R."/>
            <person name="Muchugi A."/>
            <person name="Goodstein D."/>
            <person name="Egesi C.N."/>
            <person name="Featherston J."/>
            <person name="Asfaw A."/>
            <person name="Simpson G.G."/>
            <person name="Dolezel J."/>
            <person name="Hendre P.S."/>
            <person name="Van Deynze A."/>
            <person name="Kumar P.L."/>
            <person name="Obidiegwu J.E."/>
            <person name="Bhattacharjee R."/>
            <person name="Rokhsar D.S."/>
        </authorList>
    </citation>
    <scope>NUCLEOTIDE SEQUENCE [LARGE SCALE GENOMIC DNA]</scope>
    <source>
        <strain evidence="2">cv. TDa95/00328</strain>
    </source>
</reference>
<keyword evidence="1" id="KW-0418">Kinase</keyword>
<comment type="caution">
    <text evidence="1">The sequence shown here is derived from an EMBL/GenBank/DDBJ whole genome shotgun (WGS) entry which is preliminary data.</text>
</comment>
<keyword evidence="2" id="KW-1185">Reference proteome</keyword>
<name>A0ACB7UD01_DIOAL</name>
<keyword evidence="1" id="KW-0670">Pyruvate</keyword>
<evidence type="ECO:0000313" key="2">
    <source>
        <dbReference type="Proteomes" id="UP000827976"/>
    </source>
</evidence>
<keyword evidence="1" id="KW-0808">Transferase</keyword>
<organism evidence="1 2">
    <name type="scientific">Dioscorea alata</name>
    <name type="common">Purple yam</name>
    <dbReference type="NCBI Taxonomy" id="55571"/>
    <lineage>
        <taxon>Eukaryota</taxon>
        <taxon>Viridiplantae</taxon>
        <taxon>Streptophyta</taxon>
        <taxon>Embryophyta</taxon>
        <taxon>Tracheophyta</taxon>
        <taxon>Spermatophyta</taxon>
        <taxon>Magnoliopsida</taxon>
        <taxon>Liliopsida</taxon>
        <taxon>Dioscoreales</taxon>
        <taxon>Dioscoreaceae</taxon>
        <taxon>Dioscorea</taxon>
    </lineage>
</organism>
<dbReference type="EMBL" id="CM037027">
    <property type="protein sequence ID" value="KAH7658167.1"/>
    <property type="molecule type" value="Genomic_DNA"/>
</dbReference>
<protein>
    <submittedName>
        <fullName evidence="1">Pyruvate kinase protein</fullName>
        <ecNumber evidence="1">2.7.1.40</ecNumber>
    </submittedName>
</protein>
<dbReference type="EC" id="2.7.1.40" evidence="1"/>
<gene>
    <name evidence="1" type="ORF">IHE45_17G069400</name>
</gene>
<sequence length="749" mass="83816">MLPKIGLDDLSSVSSCFTHHRRLHPSHGFWNLYCQDLKLRGNLTYSTPKQYLSTSFYGDQLQLGKKERVNLRRCSVIFSKLQENDQPKENSWKAYGYYNHETEEGLSRQFSYIQSPDGPINLQDLLLEKLKAVHLHLLASERWNAPQLKLCHRNYLVSAINLTHYLALQCLDVNYHLKEDLTSVGLLTLDNINSHILVSITACIQLLDNLVSEDFCSNGNACSTHDGIHMVTQDTETMGELSINSIRKRINSHVEALFGPPQDKRNAHIMVTVGREAISNELMVTDILREGANIVRINCAHDDSSVWSDIIRIVRNSSQLLEQPCRILMDLGGSKLRTGNLTLDPNVLRISPKKNAMGEFLPAQFWLCCEGSSPPAHLSPDAILYINHKFVSKLKVGTILHFIDVRGKKRSVKLVLKSSIFAFSGYMVESLRTVYVGLGTEFYIKDKSTRQSIGQVVKMPALEPFIRVNVGDLLTICKDSSLSVDNACAPTFFSTRITCSSDHLFDSVKHGEPIAFDDGKIWGEIRKTNSTQITVLITHADPRGSKLGPEKSINIPESDLQFKGLTSKDLVDLEFIAANADMVGISFIRDVQDMVIVQHELKKRKLDKLGIVLKIETRDAFEKLPLILFQAMQSSNPLGVMIARGDLMVECGWDKMAHIQEQILSLCNAAHIPVIWATQVLESLVKFGLPTRAEITDAASAMRADCIMLNKGEYIVKAVSALVSIMSKNSAENTKAMFNAFFQSAHTSE</sequence>
<accession>A0ACB7UD01</accession>
<evidence type="ECO:0000313" key="1">
    <source>
        <dbReference type="EMBL" id="KAH7658167.1"/>
    </source>
</evidence>